<sequence>ALLLGIYTSITDIALYIILWTVLIPAWSVPGSIYFDPALIYGTTIFGVELTATEYAISLAQSVLFTNLVICELLFVYTCTSNTKPFYKFPNKHLFWATGLSLGLQLLLLYTPIGIAFHVIPLTQWYHWVTLFIAAFSVSVVDELRKYRIRLKLRKDPYSLLNSK</sequence>
<dbReference type="EMBL" id="BART01019073">
    <property type="protein sequence ID" value="GAG81575.1"/>
    <property type="molecule type" value="Genomic_DNA"/>
</dbReference>
<feature type="transmembrane region" description="Helical" evidence="1">
    <location>
        <begin position="63"/>
        <end position="82"/>
    </location>
</feature>
<protein>
    <recommendedName>
        <fullName evidence="2">Cation-transporting P-type ATPase C-terminal domain-containing protein</fullName>
    </recommendedName>
</protein>
<evidence type="ECO:0000259" key="2">
    <source>
        <dbReference type="Pfam" id="PF00689"/>
    </source>
</evidence>
<dbReference type="AlphaFoldDB" id="X1AG95"/>
<dbReference type="SUPFAM" id="SSF81665">
    <property type="entry name" value="Calcium ATPase, transmembrane domain M"/>
    <property type="match status" value="1"/>
</dbReference>
<proteinExistence type="predicted"/>
<feature type="transmembrane region" description="Helical" evidence="1">
    <location>
        <begin position="125"/>
        <end position="144"/>
    </location>
</feature>
<reference evidence="3" key="1">
    <citation type="journal article" date="2014" name="Front. Microbiol.">
        <title>High frequency of phylogenetically diverse reductive dehalogenase-homologous genes in deep subseafloor sedimentary metagenomes.</title>
        <authorList>
            <person name="Kawai M."/>
            <person name="Futagami T."/>
            <person name="Toyoda A."/>
            <person name="Takaki Y."/>
            <person name="Nishi S."/>
            <person name="Hori S."/>
            <person name="Arai W."/>
            <person name="Tsubouchi T."/>
            <person name="Morono Y."/>
            <person name="Uchiyama I."/>
            <person name="Ito T."/>
            <person name="Fujiyama A."/>
            <person name="Inagaki F."/>
            <person name="Takami H."/>
        </authorList>
    </citation>
    <scope>NUCLEOTIDE SEQUENCE</scope>
    <source>
        <strain evidence="3">Expedition CK06-06</strain>
    </source>
</reference>
<dbReference type="InterPro" id="IPR023298">
    <property type="entry name" value="ATPase_P-typ_TM_dom_sf"/>
</dbReference>
<evidence type="ECO:0000313" key="3">
    <source>
        <dbReference type="EMBL" id="GAG81575.1"/>
    </source>
</evidence>
<comment type="caution">
    <text evidence="3">The sequence shown here is derived from an EMBL/GenBank/DDBJ whole genome shotgun (WGS) entry which is preliminary data.</text>
</comment>
<organism evidence="3">
    <name type="scientific">marine sediment metagenome</name>
    <dbReference type="NCBI Taxonomy" id="412755"/>
    <lineage>
        <taxon>unclassified sequences</taxon>
        <taxon>metagenomes</taxon>
        <taxon>ecological metagenomes</taxon>
    </lineage>
</organism>
<keyword evidence="1" id="KW-0472">Membrane</keyword>
<feature type="domain" description="Cation-transporting P-type ATPase C-terminal" evidence="2">
    <location>
        <begin position="2"/>
        <end position="147"/>
    </location>
</feature>
<dbReference type="InterPro" id="IPR006068">
    <property type="entry name" value="ATPase_P-typ_cation-transptr_C"/>
</dbReference>
<dbReference type="Pfam" id="PF00689">
    <property type="entry name" value="Cation_ATPase_C"/>
    <property type="match status" value="1"/>
</dbReference>
<keyword evidence="1" id="KW-0812">Transmembrane</keyword>
<feature type="non-terminal residue" evidence="3">
    <location>
        <position position="1"/>
    </location>
</feature>
<name>X1AG95_9ZZZZ</name>
<feature type="transmembrane region" description="Helical" evidence="1">
    <location>
        <begin position="94"/>
        <end position="119"/>
    </location>
</feature>
<evidence type="ECO:0000256" key="1">
    <source>
        <dbReference type="SAM" id="Phobius"/>
    </source>
</evidence>
<keyword evidence="1" id="KW-1133">Transmembrane helix</keyword>
<accession>X1AG95</accession>
<gene>
    <name evidence="3" type="ORF">S01H4_35804</name>
</gene>
<feature type="transmembrane region" description="Helical" evidence="1">
    <location>
        <begin position="6"/>
        <end position="26"/>
    </location>
</feature>
<dbReference type="Gene3D" id="1.20.1110.10">
    <property type="entry name" value="Calcium-transporting ATPase, transmembrane domain"/>
    <property type="match status" value="1"/>
</dbReference>